<evidence type="ECO:0000256" key="4">
    <source>
        <dbReference type="ARBA" id="ARBA00022741"/>
    </source>
</evidence>
<evidence type="ECO:0000313" key="15">
    <source>
        <dbReference type="Proteomes" id="UP000268446"/>
    </source>
</evidence>
<dbReference type="NCBIfam" id="NF009687">
    <property type="entry name" value="PRK13208.1"/>
    <property type="match status" value="1"/>
</dbReference>
<keyword evidence="6 11" id="KW-0648">Protein biosynthesis</keyword>
<dbReference type="EMBL" id="QMQZ01000009">
    <property type="protein sequence ID" value="RLE52182.1"/>
    <property type="molecule type" value="Genomic_DNA"/>
</dbReference>
<feature type="binding site" evidence="11">
    <location>
        <position position="533"/>
    </location>
    <ligand>
        <name>ATP</name>
        <dbReference type="ChEBI" id="CHEBI:30616"/>
    </ligand>
</feature>
<dbReference type="InterPro" id="IPR033705">
    <property type="entry name" value="Anticodon_Ia_Val"/>
</dbReference>
<dbReference type="Gene3D" id="3.90.740.10">
    <property type="entry name" value="Valyl/Leucyl/Isoleucyl-tRNA synthetase, editing domain"/>
    <property type="match status" value="1"/>
</dbReference>
<evidence type="ECO:0000256" key="6">
    <source>
        <dbReference type="ARBA" id="ARBA00022917"/>
    </source>
</evidence>
<dbReference type="GO" id="GO:0005829">
    <property type="term" value="C:cytosol"/>
    <property type="evidence" value="ECO:0007669"/>
    <property type="project" value="TreeGrafter"/>
</dbReference>
<protein>
    <recommendedName>
        <fullName evidence="11">Valine--tRNA ligase</fullName>
        <ecNumber evidence="11">6.1.1.9</ecNumber>
    </recommendedName>
    <alternativeName>
        <fullName evidence="11">Valyl-tRNA synthetase</fullName>
        <shortName evidence="11">ValRS</shortName>
    </alternativeName>
</protein>
<dbReference type="InterPro" id="IPR022874">
    <property type="entry name" value="Valine-tRNA_ligase_type_2"/>
</dbReference>
<comment type="similarity">
    <text evidence="10 11">Belongs to the class-I aminoacyl-tRNA synthetase family. ValS type 2 subfamily.</text>
</comment>
<dbReference type="GO" id="GO:0002161">
    <property type="term" value="F:aminoacyl-tRNA deacylase activity"/>
    <property type="evidence" value="ECO:0007669"/>
    <property type="project" value="InterPro"/>
</dbReference>
<feature type="domain" description="Aminoacyl-tRNA synthetase class Ia" evidence="12">
    <location>
        <begin position="14"/>
        <end position="567"/>
    </location>
</feature>
<comment type="domain">
    <text evidence="11">ValRS has two distinct active sites: one for aminoacylation and one for editing. The misactivated threonine is translocated from the active site to the editing site.</text>
</comment>
<evidence type="ECO:0000256" key="3">
    <source>
        <dbReference type="ARBA" id="ARBA00022598"/>
    </source>
</evidence>
<keyword evidence="3 11" id="KW-0436">Ligase</keyword>
<evidence type="ECO:0000256" key="7">
    <source>
        <dbReference type="ARBA" id="ARBA00023146"/>
    </source>
</evidence>
<dbReference type="GO" id="GO:0006438">
    <property type="term" value="P:valyl-tRNA aminoacylation"/>
    <property type="evidence" value="ECO:0007669"/>
    <property type="project" value="UniProtKB-UniRule"/>
</dbReference>
<comment type="function">
    <text evidence="9 11">Catalyzes the attachment of valine to tRNA(Val). As ValRS can inadvertently accommodate and process structurally similar amino acids such as threonine, to avoid such errors, it has a 'posttransfer' editing activity that hydrolyzes mischarged Thr-tRNA(Val) in a tRNA-dependent manner.</text>
</comment>
<evidence type="ECO:0000256" key="5">
    <source>
        <dbReference type="ARBA" id="ARBA00022840"/>
    </source>
</evidence>
<dbReference type="GO" id="GO:0004832">
    <property type="term" value="F:valine-tRNA ligase activity"/>
    <property type="evidence" value="ECO:0007669"/>
    <property type="project" value="UniProtKB-UniRule"/>
</dbReference>
<dbReference type="InterPro" id="IPR001412">
    <property type="entry name" value="aa-tRNA-synth_I_CS"/>
</dbReference>
<dbReference type="InterPro" id="IPR013155">
    <property type="entry name" value="M/V/L/I-tRNA-synth_anticd-bd"/>
</dbReference>
<evidence type="ECO:0000259" key="13">
    <source>
        <dbReference type="Pfam" id="PF08264"/>
    </source>
</evidence>
<comment type="subcellular location">
    <subcellularLocation>
        <location evidence="1 11">Cytoplasm</location>
    </subcellularLocation>
</comment>
<keyword evidence="4 11" id="KW-0547">Nucleotide-binding</keyword>
<accession>A0A497EYQ5</accession>
<evidence type="ECO:0000256" key="1">
    <source>
        <dbReference type="ARBA" id="ARBA00004496"/>
    </source>
</evidence>
<dbReference type="Pfam" id="PF00133">
    <property type="entry name" value="tRNA-synt_1"/>
    <property type="match status" value="1"/>
</dbReference>
<evidence type="ECO:0000256" key="9">
    <source>
        <dbReference type="ARBA" id="ARBA00055630"/>
    </source>
</evidence>
<reference evidence="14 15" key="1">
    <citation type="submission" date="2018-06" db="EMBL/GenBank/DDBJ databases">
        <title>Extensive metabolic versatility and redundancy in microbially diverse, dynamic hydrothermal sediments.</title>
        <authorList>
            <person name="Dombrowski N."/>
            <person name="Teske A."/>
            <person name="Baker B.J."/>
        </authorList>
    </citation>
    <scope>NUCLEOTIDE SEQUENCE [LARGE SCALE GENOMIC DNA]</scope>
    <source>
        <strain evidence="14">B29_G17</strain>
    </source>
</reference>
<feature type="short sequence motif" description="'HIGH' region" evidence="11">
    <location>
        <begin position="43"/>
        <end position="53"/>
    </location>
</feature>
<dbReference type="Pfam" id="PF08264">
    <property type="entry name" value="Anticodon_1"/>
    <property type="match status" value="1"/>
</dbReference>
<dbReference type="InterPro" id="IPR009080">
    <property type="entry name" value="tRNAsynth_Ia_anticodon-bd"/>
</dbReference>
<dbReference type="InterPro" id="IPR002303">
    <property type="entry name" value="Valyl-tRNA_ligase"/>
</dbReference>
<evidence type="ECO:0000256" key="2">
    <source>
        <dbReference type="ARBA" id="ARBA00022490"/>
    </source>
</evidence>
<comment type="caution">
    <text evidence="11">Lacks conserved residue(s) required for the propagation of feature annotation.</text>
</comment>
<dbReference type="InterPro" id="IPR009008">
    <property type="entry name" value="Val/Leu/Ile-tRNA-synth_edit"/>
</dbReference>
<evidence type="ECO:0000313" key="14">
    <source>
        <dbReference type="EMBL" id="RLE52182.1"/>
    </source>
</evidence>
<evidence type="ECO:0000256" key="11">
    <source>
        <dbReference type="HAMAP-Rule" id="MF_02005"/>
    </source>
</evidence>
<comment type="caution">
    <text evidence="14">The sequence shown here is derived from an EMBL/GenBank/DDBJ whole genome shotgun (WGS) entry which is preliminary data.</text>
</comment>
<dbReference type="SUPFAM" id="SSF47323">
    <property type="entry name" value="Anticodon-binding domain of a subclass of class I aminoacyl-tRNA synthetases"/>
    <property type="match status" value="1"/>
</dbReference>
<dbReference type="HAMAP" id="MF_02005">
    <property type="entry name" value="Val_tRNA_synth_type2"/>
    <property type="match status" value="1"/>
</dbReference>
<dbReference type="AlphaFoldDB" id="A0A497EYQ5"/>
<feature type="domain" description="Methionyl/Valyl/Leucyl/Isoleucyl-tRNA synthetase anticodon-binding" evidence="13">
    <location>
        <begin position="610"/>
        <end position="757"/>
    </location>
</feature>
<dbReference type="SUPFAM" id="SSF52374">
    <property type="entry name" value="Nucleotidylyl transferase"/>
    <property type="match status" value="1"/>
</dbReference>
<dbReference type="SUPFAM" id="SSF50677">
    <property type="entry name" value="ValRS/IleRS/LeuRS editing domain"/>
    <property type="match status" value="1"/>
</dbReference>
<dbReference type="NCBIfam" id="TIGR00422">
    <property type="entry name" value="valS"/>
    <property type="match status" value="1"/>
</dbReference>
<dbReference type="InterPro" id="IPR014729">
    <property type="entry name" value="Rossmann-like_a/b/a_fold"/>
</dbReference>
<dbReference type="EC" id="6.1.1.9" evidence="11"/>
<dbReference type="CDD" id="cd00817">
    <property type="entry name" value="ValRS_core"/>
    <property type="match status" value="1"/>
</dbReference>
<sequence length="813" mass="95133">MPKEYNFKEVEERWQKKWEEWGIYRFNRDDLTRPTYSIDTPPPYPSGEFHMGNALNWCYFDAVARFMRMRGFNVHFPQGWDCHGLPTEVRAEKTLGINKRDIPPEEFRRICSELTEKWIEQMKVTMKRIGFSIDWSLEYRTMDPDYWRKTQLSFVILYKKGFIYKAEHPVLWCPRCETAIAEAEVEYVDRKGKLYYIKFPTADSSGHVVIATTRPELLPACVAAVVHPEDERYKDLIGKEIIVPLFNRKITVYSSEEVDPTFGTGLVMVCTFGDRTDVRWQKQYNLPIIKAIDERGRMTSAAGKYAGLTISECKERIIQDLKEAGLVVKEETILQSIGTCWRCHTPVEILVKEQWFVKTRAVADEVLKWADKIRWVPDWAKTRLINWVKSLDWDWVISRQRIFATPIPVWYCEKCGEVIVADESWLPIDPRIEAPKIEACPKCGGKSFRGETDVMDTWMDSSITCAVHAGWPDDMELFSRLFPADLQPNGYDIIRTWDYYLLVRGIMLFGKTQFKTALINGMVRGTDGRMMHKAYGNYVEAREVLEKYGADALRQWAYAGGATGSDIPFRWEDVDYGWRFLLKLWNAARFVSMHLKDYKVEEEPKLNIIDRWLLSKLEKLTREVTEALSNFQFNVALESIRQFFWHTFCDHYIEAVKHRLYKSGDIQSKIAAQYTLYEALFRILQLLAPFTPHIVEEIYQKIYVHDKGYRSIHISPWPKAEVERIDEKAEREGDLVISVIAELRRLKAKMRIPLSAEFKRALIFAEKHADILEKYSDEVGAVIKAREVKVVREKTDRGSEVRGYPEVRVEIEL</sequence>
<dbReference type="InterPro" id="IPR002300">
    <property type="entry name" value="aa-tRNA-synth_Ia"/>
</dbReference>
<organism evidence="14 15">
    <name type="scientific">Thermoproteota archaeon</name>
    <dbReference type="NCBI Taxonomy" id="2056631"/>
    <lineage>
        <taxon>Archaea</taxon>
        <taxon>Thermoproteota</taxon>
    </lineage>
</organism>
<proteinExistence type="inferred from homology"/>
<dbReference type="PANTHER" id="PTHR11946:SF93">
    <property type="entry name" value="VALINE--TRNA LIGASE, CHLOROPLASTIC_MITOCHONDRIAL 2"/>
    <property type="match status" value="1"/>
</dbReference>
<keyword evidence="5 11" id="KW-0067">ATP-binding</keyword>
<dbReference type="Gene3D" id="3.40.50.620">
    <property type="entry name" value="HUPs"/>
    <property type="match status" value="2"/>
</dbReference>
<evidence type="ECO:0000256" key="8">
    <source>
        <dbReference type="ARBA" id="ARBA00047552"/>
    </source>
</evidence>
<keyword evidence="2 11" id="KW-0963">Cytoplasm</keyword>
<dbReference type="GO" id="GO:0005524">
    <property type="term" value="F:ATP binding"/>
    <property type="evidence" value="ECO:0007669"/>
    <property type="project" value="UniProtKB-UniRule"/>
</dbReference>
<dbReference type="FunFam" id="1.10.730.10:FF:000033">
    <property type="entry name" value="Valine--tRNA ligase"/>
    <property type="match status" value="1"/>
</dbReference>
<dbReference type="Gene3D" id="1.10.730.10">
    <property type="entry name" value="Isoleucyl-tRNA Synthetase, Domain 1"/>
    <property type="match status" value="1"/>
</dbReference>
<evidence type="ECO:0000256" key="10">
    <source>
        <dbReference type="ARBA" id="ARBA00061452"/>
    </source>
</evidence>
<dbReference type="FunFam" id="3.40.50.620:FF:000192">
    <property type="entry name" value="Valine--tRNA ligase"/>
    <property type="match status" value="1"/>
</dbReference>
<comment type="catalytic activity">
    <reaction evidence="8 11">
        <text>tRNA(Val) + L-valine + ATP = L-valyl-tRNA(Val) + AMP + diphosphate</text>
        <dbReference type="Rhea" id="RHEA:10704"/>
        <dbReference type="Rhea" id="RHEA-COMP:9672"/>
        <dbReference type="Rhea" id="RHEA-COMP:9708"/>
        <dbReference type="ChEBI" id="CHEBI:30616"/>
        <dbReference type="ChEBI" id="CHEBI:33019"/>
        <dbReference type="ChEBI" id="CHEBI:57762"/>
        <dbReference type="ChEBI" id="CHEBI:78442"/>
        <dbReference type="ChEBI" id="CHEBI:78537"/>
        <dbReference type="ChEBI" id="CHEBI:456215"/>
        <dbReference type="EC" id="6.1.1.9"/>
    </reaction>
</comment>
<dbReference type="Proteomes" id="UP000268446">
    <property type="component" value="Unassembled WGS sequence"/>
</dbReference>
<name>A0A497EYQ5_9CREN</name>
<dbReference type="PRINTS" id="PR00986">
    <property type="entry name" value="TRNASYNTHVAL"/>
</dbReference>
<gene>
    <name evidence="11" type="primary">valS</name>
    <name evidence="14" type="ORF">DRJ20_00660</name>
</gene>
<dbReference type="CDD" id="cd07962">
    <property type="entry name" value="Anticodon_Ia_Val"/>
    <property type="match status" value="1"/>
</dbReference>
<dbReference type="PANTHER" id="PTHR11946">
    <property type="entry name" value="VALYL-TRNA SYNTHETASES"/>
    <property type="match status" value="1"/>
</dbReference>
<keyword evidence="7 11" id="KW-0030">Aminoacyl-tRNA synthetase</keyword>
<dbReference type="PROSITE" id="PS00178">
    <property type="entry name" value="AA_TRNA_LIGASE_I"/>
    <property type="match status" value="1"/>
</dbReference>
<evidence type="ECO:0000259" key="12">
    <source>
        <dbReference type="Pfam" id="PF00133"/>
    </source>
</evidence>